<protein>
    <recommendedName>
        <fullName evidence="2">Chromo domain-containing protein</fullName>
    </recommendedName>
</protein>
<dbReference type="GeneID" id="63683693"/>
<dbReference type="HOGENOM" id="CLU_283275_0_0_1"/>
<feature type="compositionally biased region" description="Basic and acidic residues" evidence="1">
    <location>
        <begin position="259"/>
        <end position="304"/>
    </location>
</feature>
<feature type="domain" description="Chromo" evidence="2">
    <location>
        <begin position="22"/>
        <end position="79"/>
    </location>
</feature>
<dbReference type="OMA" id="TTHESPQ"/>
<feature type="compositionally biased region" description="Basic residues" evidence="1">
    <location>
        <begin position="176"/>
        <end position="187"/>
    </location>
</feature>
<dbReference type="InterPro" id="IPR000953">
    <property type="entry name" value="Chromo/chromo_shadow_dom"/>
</dbReference>
<feature type="compositionally biased region" description="Polar residues" evidence="1">
    <location>
        <begin position="320"/>
        <end position="331"/>
    </location>
</feature>
<dbReference type="RefSeq" id="XP_040627886.1">
    <property type="nucleotide sequence ID" value="XM_040768631.1"/>
</dbReference>
<sequence>MSNHNNVGSTGPSEGGDNTFEVAAEAVEDKPQEDKKPGDKKTYPGWSYLVKWAGFSDSENTWEHQDQFNQDTEALLKRFWVGTGSDQDHEHYEFGYRVDATKGWIEEEKKRFRLIKEKEQRKEKKKLVKKLVDQREGIRNQSKTKEAKGKTIASRSAEATRQLPAPKAPAPQLRTSGKKRSGNKSKSKSAEAPSDSEILADDPMSASSKRKTRQKSMSYRDDTEMDEDEFSEEESTSPKLGLKCSRISQVKSASPVEEDNAHTRRQSLREKIADKARDSAIHKLQEGRARHKNMVEHPAEHHDPQSTATSVQPKEKRTFAQPTRLWSSNIAPKQAPAEAPARAVSPEDATPEVLTIPVGVDGRDMKDLFGDSPPASDTEPAPDDQAKAADQTTTPKTAGPKSWKESRIKFYEPQVNNPAQAPENEGGVSHPPFTARQKIISRLMGTSGEGPDDTTLEDATAEDGVKLEETLPDYDEGDNPLPVHDDLPVINQVRTTHESPQAAGGHPVTPDDVSDVPTKQLPQQIVDLTNIRSDQPEPVELMDSSDIDEREGCLDRDAMEVDGGQQRGVSNVAGATSSENFLVTIYSGEEVIAQVKLAQVSAGRKLAPKLTFLIRDHRLDIVSFYMKPVILRMLEHAKVLQTGLFVVSTGQTTDGANSLFSNFVHWLRDLSVVAGAYVEQTNEKKKRVMLLFHSSNFEVAQTCQVPPWKSWDGIIIAAVELPDTAAWSRNIDVISAGQGTKASVGNTGAVSYAIEKLLFPRTVLENDMKGKAYCILPDLTNSDPFLTEDLRSLESALGHFRASSRRLGEIIDQEAFIFIHRKTMRVVGFGDQMEELIRVRKYPRVYFYCIGLGDPLHNDPVTEAQPRLISIGGGIVTFTPQALLEDPLAVVQLVNDLSKMQGWQCYIIPPVLAAIQDFKDPQNERQTWALVTLILATSKTEDRLILTESMDRILQRLRAKQETTVQTTEQPLNENHLLEEMAYMWTVGQFQLLEADPGKLLDLCRAVATEGKPSIDMNDVIKNVFEDMLSMQSQPKLLESYRRFVVITSAGREGRDTYQYRLDCCTVSEFWSSAKATFAREQELAFVQTPPLENMDLDEM</sequence>
<feature type="compositionally biased region" description="Basic and acidic residues" evidence="1">
    <location>
        <begin position="27"/>
        <end position="42"/>
    </location>
</feature>
<dbReference type="InterPro" id="IPR023780">
    <property type="entry name" value="Chromo_domain"/>
</dbReference>
<gene>
    <name evidence="3" type="ORF">DACRYDRAFT_108326</name>
</gene>
<feature type="compositionally biased region" description="Polar residues" evidence="1">
    <location>
        <begin position="1"/>
        <end position="12"/>
    </location>
</feature>
<dbReference type="AlphaFoldDB" id="M5FX36"/>
<proteinExistence type="predicted"/>
<feature type="region of interest" description="Disordered" evidence="1">
    <location>
        <begin position="444"/>
        <end position="464"/>
    </location>
</feature>
<accession>M5FX36</accession>
<evidence type="ECO:0000313" key="3">
    <source>
        <dbReference type="EMBL" id="EJU00989.1"/>
    </source>
</evidence>
<dbReference type="STRING" id="1858805.M5FX36"/>
<feature type="region of interest" description="Disordered" evidence="1">
    <location>
        <begin position="120"/>
        <end position="432"/>
    </location>
</feature>
<feature type="compositionally biased region" description="Basic and acidic residues" evidence="1">
    <location>
        <begin position="130"/>
        <end position="149"/>
    </location>
</feature>
<reference evidence="3 4" key="1">
    <citation type="journal article" date="2012" name="Science">
        <title>The Paleozoic origin of enzymatic lignin decomposition reconstructed from 31 fungal genomes.</title>
        <authorList>
            <person name="Floudas D."/>
            <person name="Binder M."/>
            <person name="Riley R."/>
            <person name="Barry K."/>
            <person name="Blanchette R.A."/>
            <person name="Henrissat B."/>
            <person name="Martinez A.T."/>
            <person name="Otillar R."/>
            <person name="Spatafora J.W."/>
            <person name="Yadav J.S."/>
            <person name="Aerts A."/>
            <person name="Benoit I."/>
            <person name="Boyd A."/>
            <person name="Carlson A."/>
            <person name="Copeland A."/>
            <person name="Coutinho P.M."/>
            <person name="de Vries R.P."/>
            <person name="Ferreira P."/>
            <person name="Findley K."/>
            <person name="Foster B."/>
            <person name="Gaskell J."/>
            <person name="Glotzer D."/>
            <person name="Gorecki P."/>
            <person name="Heitman J."/>
            <person name="Hesse C."/>
            <person name="Hori C."/>
            <person name="Igarashi K."/>
            <person name="Jurgens J.A."/>
            <person name="Kallen N."/>
            <person name="Kersten P."/>
            <person name="Kohler A."/>
            <person name="Kuees U."/>
            <person name="Kumar T.K.A."/>
            <person name="Kuo A."/>
            <person name="LaButti K."/>
            <person name="Larrondo L.F."/>
            <person name="Lindquist E."/>
            <person name="Ling A."/>
            <person name="Lombard V."/>
            <person name="Lucas S."/>
            <person name="Lundell T."/>
            <person name="Martin R."/>
            <person name="McLaughlin D.J."/>
            <person name="Morgenstern I."/>
            <person name="Morin E."/>
            <person name="Murat C."/>
            <person name="Nagy L.G."/>
            <person name="Nolan M."/>
            <person name="Ohm R.A."/>
            <person name="Patyshakuliyeva A."/>
            <person name="Rokas A."/>
            <person name="Ruiz-Duenas F.J."/>
            <person name="Sabat G."/>
            <person name="Salamov A."/>
            <person name="Samejima M."/>
            <person name="Schmutz J."/>
            <person name="Slot J.C."/>
            <person name="St John F."/>
            <person name="Stenlid J."/>
            <person name="Sun H."/>
            <person name="Sun S."/>
            <person name="Syed K."/>
            <person name="Tsang A."/>
            <person name="Wiebenga A."/>
            <person name="Young D."/>
            <person name="Pisabarro A."/>
            <person name="Eastwood D.C."/>
            <person name="Martin F."/>
            <person name="Cullen D."/>
            <person name="Grigoriev I.V."/>
            <person name="Hibbett D.S."/>
        </authorList>
    </citation>
    <scope>NUCLEOTIDE SEQUENCE [LARGE SCALE GENOMIC DNA]</scope>
    <source>
        <strain evidence="3 4">DJM-731 SS1</strain>
    </source>
</reference>
<dbReference type="InterPro" id="IPR016197">
    <property type="entry name" value="Chromo-like_dom_sf"/>
</dbReference>
<dbReference type="Proteomes" id="UP000030653">
    <property type="component" value="Unassembled WGS sequence"/>
</dbReference>
<evidence type="ECO:0000313" key="4">
    <source>
        <dbReference type="Proteomes" id="UP000030653"/>
    </source>
</evidence>
<feature type="compositionally biased region" description="Acidic residues" evidence="1">
    <location>
        <begin position="450"/>
        <end position="461"/>
    </location>
</feature>
<feature type="region of interest" description="Disordered" evidence="1">
    <location>
        <begin position="1"/>
        <end position="43"/>
    </location>
</feature>
<dbReference type="Pfam" id="PF00385">
    <property type="entry name" value="Chromo"/>
    <property type="match status" value="1"/>
</dbReference>
<keyword evidence="4" id="KW-1185">Reference proteome</keyword>
<dbReference type="EMBL" id="JH795865">
    <property type="protein sequence ID" value="EJU00989.1"/>
    <property type="molecule type" value="Genomic_DNA"/>
</dbReference>
<dbReference type="OrthoDB" id="433924at2759"/>
<evidence type="ECO:0000259" key="2">
    <source>
        <dbReference type="PROSITE" id="PS50013"/>
    </source>
</evidence>
<feature type="compositionally biased region" description="Acidic residues" evidence="1">
    <location>
        <begin position="223"/>
        <end position="235"/>
    </location>
</feature>
<dbReference type="GO" id="GO:0006338">
    <property type="term" value="P:chromatin remodeling"/>
    <property type="evidence" value="ECO:0007669"/>
    <property type="project" value="UniProtKB-ARBA"/>
</dbReference>
<feature type="compositionally biased region" description="Low complexity" evidence="1">
    <location>
        <begin position="388"/>
        <end position="398"/>
    </location>
</feature>
<organism evidence="3 4">
    <name type="scientific">Dacryopinax primogenitus (strain DJM 731)</name>
    <name type="common">Brown rot fungus</name>
    <dbReference type="NCBI Taxonomy" id="1858805"/>
    <lineage>
        <taxon>Eukaryota</taxon>
        <taxon>Fungi</taxon>
        <taxon>Dikarya</taxon>
        <taxon>Basidiomycota</taxon>
        <taxon>Agaricomycotina</taxon>
        <taxon>Dacrymycetes</taxon>
        <taxon>Dacrymycetales</taxon>
        <taxon>Dacrymycetaceae</taxon>
        <taxon>Dacryopinax</taxon>
    </lineage>
</organism>
<dbReference type="Gene3D" id="2.40.50.40">
    <property type="match status" value="1"/>
</dbReference>
<name>M5FX36_DACPD</name>
<feature type="region of interest" description="Disordered" evidence="1">
    <location>
        <begin position="497"/>
        <end position="517"/>
    </location>
</feature>
<dbReference type="SUPFAM" id="SSF54160">
    <property type="entry name" value="Chromo domain-like"/>
    <property type="match status" value="1"/>
</dbReference>
<dbReference type="PROSITE" id="PS50013">
    <property type="entry name" value="CHROMO_2"/>
    <property type="match status" value="1"/>
</dbReference>
<evidence type="ECO:0000256" key="1">
    <source>
        <dbReference type="SAM" id="MobiDB-lite"/>
    </source>
</evidence>